<feature type="region of interest" description="Disordered" evidence="1">
    <location>
        <begin position="38"/>
        <end position="64"/>
    </location>
</feature>
<dbReference type="EMBL" id="LR134363">
    <property type="protein sequence ID" value="VEG74403.1"/>
    <property type="molecule type" value="Genomic_DNA"/>
</dbReference>
<organism evidence="2 3">
    <name type="scientific">Actinomyces slackii</name>
    <dbReference type="NCBI Taxonomy" id="52774"/>
    <lineage>
        <taxon>Bacteria</taxon>
        <taxon>Bacillati</taxon>
        <taxon>Actinomycetota</taxon>
        <taxon>Actinomycetes</taxon>
        <taxon>Actinomycetales</taxon>
        <taxon>Actinomycetaceae</taxon>
        <taxon>Actinomyces</taxon>
    </lineage>
</organism>
<gene>
    <name evidence="2" type="ORF">NCTC11923_01037</name>
</gene>
<dbReference type="InterPro" id="IPR006311">
    <property type="entry name" value="TAT_signal"/>
</dbReference>
<accession>A0A3S4WGJ2</accession>
<dbReference type="PROSITE" id="PS51318">
    <property type="entry name" value="TAT"/>
    <property type="match status" value="1"/>
</dbReference>
<dbReference type="KEGG" id="asla:NCTC11923_01037"/>
<dbReference type="Proteomes" id="UP000276899">
    <property type="component" value="Chromosome"/>
</dbReference>
<proteinExistence type="predicted"/>
<sequence length="508" mass="54784">MTSNSLMSAPTMSRRTVMTTAAMALIFPLVACGRRGEAGGSSSASASAAPGPDNPLSGMAGTTPLSDEQYQTMVEGVAAWVSRSWPLMGSVWPGADYTQHRIVAMQVDEELKAARAWVISTDGHRELKGDEYADIKAPTSYDKITFEGKPSISLNLGQAASVSGGNDQEGSAEPSGSTPAISATGASEPVPNLKDPSTYAFALVTHELVHFYYQGEINVSASSSRDTPYPFEARPRILRRMLLHRLRMAATEADRRSEHLGRARYWLDTWKSEFPSEAEDIHHYDIAEGVARYVEYTALSIEDGQSDEQLQARRELLLKDEYLGVSIDTESYALGFITGLLLDSLEPEWKNGFYASGKTLTDLLLENVSPVPEDVDTELSGKVEELIRKSEDEVAPDIKKIDDAEADTSIAYLRCSDYGEIGFGGSYAYRDKVVLTMTILVLNGSGQSLQVLGAPSFTSGDGGALTIPLIGVTHSYADGVLTVESDTINGSIGAERTTEGGREVFVAS</sequence>
<evidence type="ECO:0000313" key="2">
    <source>
        <dbReference type="EMBL" id="VEG74403.1"/>
    </source>
</evidence>
<reference evidence="2 3" key="1">
    <citation type="submission" date="2018-12" db="EMBL/GenBank/DDBJ databases">
        <authorList>
            <consortium name="Pathogen Informatics"/>
        </authorList>
    </citation>
    <scope>NUCLEOTIDE SEQUENCE [LARGE SCALE GENOMIC DNA]</scope>
    <source>
        <strain evidence="2 3">NCTC11923</strain>
    </source>
</reference>
<evidence type="ECO:0000256" key="1">
    <source>
        <dbReference type="SAM" id="MobiDB-lite"/>
    </source>
</evidence>
<protein>
    <submittedName>
        <fullName evidence="2">Uncharacterized protein</fullName>
    </submittedName>
</protein>
<feature type="compositionally biased region" description="Polar residues" evidence="1">
    <location>
        <begin position="157"/>
        <end position="185"/>
    </location>
</feature>
<feature type="compositionally biased region" description="Low complexity" evidence="1">
    <location>
        <begin position="40"/>
        <end position="51"/>
    </location>
</feature>
<dbReference type="RefSeq" id="WP_126412198.1">
    <property type="nucleotide sequence ID" value="NZ_CBCRWE010000007.1"/>
</dbReference>
<name>A0A3S4WGJ2_9ACTO</name>
<keyword evidence="3" id="KW-1185">Reference proteome</keyword>
<dbReference type="AlphaFoldDB" id="A0A3S4WGJ2"/>
<feature type="region of interest" description="Disordered" evidence="1">
    <location>
        <begin position="157"/>
        <end position="189"/>
    </location>
</feature>
<evidence type="ECO:0000313" key="3">
    <source>
        <dbReference type="Proteomes" id="UP000276899"/>
    </source>
</evidence>